<dbReference type="SUPFAM" id="SSF53649">
    <property type="entry name" value="Alkaline phosphatase-like"/>
    <property type="match status" value="1"/>
</dbReference>
<proteinExistence type="predicted"/>
<comment type="caution">
    <text evidence="4">The sequence shown here is derived from an EMBL/GenBank/DDBJ whole genome shotgun (WGS) entry which is preliminary data.</text>
</comment>
<evidence type="ECO:0000256" key="1">
    <source>
        <dbReference type="SAM" id="MobiDB-lite"/>
    </source>
</evidence>
<evidence type="ECO:0000313" key="4">
    <source>
        <dbReference type="EMBL" id="GGK63722.1"/>
    </source>
</evidence>
<dbReference type="Gene3D" id="3.40.720.10">
    <property type="entry name" value="Alkaline Phosphatase, subunit A"/>
    <property type="match status" value="1"/>
</dbReference>
<gene>
    <name evidence="4" type="ORF">GCM10007964_03580</name>
</gene>
<feature type="transmembrane region" description="Helical" evidence="2">
    <location>
        <begin position="146"/>
        <end position="168"/>
    </location>
</feature>
<dbReference type="AlphaFoldDB" id="A0A917QRA8"/>
<keyword evidence="2" id="KW-0812">Transmembrane</keyword>
<dbReference type="RefSeq" id="WP_189161118.1">
    <property type="nucleotide sequence ID" value="NZ_BMNT01000001.1"/>
</dbReference>
<dbReference type="InterPro" id="IPR000917">
    <property type="entry name" value="Sulfatase_N"/>
</dbReference>
<dbReference type="EMBL" id="BMNT01000001">
    <property type="protein sequence ID" value="GGK63722.1"/>
    <property type="molecule type" value="Genomic_DNA"/>
</dbReference>
<dbReference type="Proteomes" id="UP000645217">
    <property type="component" value="Unassembled WGS sequence"/>
</dbReference>
<evidence type="ECO:0000256" key="2">
    <source>
        <dbReference type="SAM" id="Phobius"/>
    </source>
</evidence>
<name>A0A917QRA8_9ACTN</name>
<sequence>MSSITRSRPPSPPGETTGKDVPGDAGAPGRPRWRVVAARVATGFACLLVLFALNAPNQIGHLTPWAFARVPLEGLLGVALVLVLPPRPRRVVAALAGAVLALLTLVKIADLGFDAVLRRPFDVLLDWAFLGNAVDFLTASFGRAGGIGAIVAFAGLVAGFLVLITLSVTRLARVAARHRAPATGALGTLGTAWVACVLLGVQIGPDVPAAALVHDHARQVAAGLRDQRAFAAQIRVDAFRDTPGQDLLTALRGKDVIVSFIESYGRDAVEDPEFAPQVDAVLDAGTRRLRAAGFGSRSAFLTSPTYGGGSWLAHATLLSGLWVNNQQRHGTLIESDRPTLPGLFRRAGWQTVAVMPGNTKAWPEGAFYGYDRVYDSHNLGYRGPGFNWGTMPDQYTLSAFQRLERGKPGHAPMMAEIPLVSSHAPWAPIPSLTDWKTIGDGTVFGPIAAAGESPDAVWRDASRVRTEYRRSIEYTLSTLISYVETYGDDDLVLVFLGDHQPAPIVTGEGASRDVPITIIARDPAVLDRISGWGWQDGLKPGPKAPVWRMDTFRDRFLTAFGPHPAEPSRP</sequence>
<dbReference type="InterPro" id="IPR017850">
    <property type="entry name" value="Alkaline_phosphatase_core_sf"/>
</dbReference>
<feature type="transmembrane region" description="Helical" evidence="2">
    <location>
        <begin position="91"/>
        <end position="109"/>
    </location>
</feature>
<dbReference type="Pfam" id="PF00884">
    <property type="entry name" value="Sulfatase"/>
    <property type="match status" value="1"/>
</dbReference>
<keyword evidence="2" id="KW-1133">Transmembrane helix</keyword>
<reference evidence="4" key="1">
    <citation type="journal article" date="2014" name="Int. J. Syst. Evol. Microbiol.">
        <title>Complete genome sequence of Corynebacterium casei LMG S-19264T (=DSM 44701T), isolated from a smear-ripened cheese.</title>
        <authorList>
            <consortium name="US DOE Joint Genome Institute (JGI-PGF)"/>
            <person name="Walter F."/>
            <person name="Albersmeier A."/>
            <person name="Kalinowski J."/>
            <person name="Ruckert C."/>
        </authorList>
    </citation>
    <scope>NUCLEOTIDE SEQUENCE</scope>
    <source>
        <strain evidence="4">JCM 13064</strain>
    </source>
</reference>
<feature type="domain" description="Sulfatase N-terminal" evidence="3">
    <location>
        <begin position="297"/>
        <end position="502"/>
    </location>
</feature>
<feature type="transmembrane region" description="Helical" evidence="2">
    <location>
        <begin position="36"/>
        <end position="53"/>
    </location>
</feature>
<accession>A0A917QRA8</accession>
<reference evidence="4" key="2">
    <citation type="submission" date="2020-09" db="EMBL/GenBank/DDBJ databases">
        <authorList>
            <person name="Sun Q."/>
            <person name="Ohkuma M."/>
        </authorList>
    </citation>
    <scope>NUCLEOTIDE SEQUENCE</scope>
    <source>
        <strain evidence="4">JCM 13064</strain>
    </source>
</reference>
<keyword evidence="5" id="KW-1185">Reference proteome</keyword>
<protein>
    <recommendedName>
        <fullName evidence="3">Sulfatase N-terminal domain-containing protein</fullName>
    </recommendedName>
</protein>
<feature type="transmembrane region" description="Helical" evidence="2">
    <location>
        <begin position="180"/>
        <end position="201"/>
    </location>
</feature>
<keyword evidence="2" id="KW-0472">Membrane</keyword>
<organism evidence="4 5">
    <name type="scientific">Sphaerisporangium melleum</name>
    <dbReference type="NCBI Taxonomy" id="321316"/>
    <lineage>
        <taxon>Bacteria</taxon>
        <taxon>Bacillati</taxon>
        <taxon>Actinomycetota</taxon>
        <taxon>Actinomycetes</taxon>
        <taxon>Streptosporangiales</taxon>
        <taxon>Streptosporangiaceae</taxon>
        <taxon>Sphaerisporangium</taxon>
    </lineage>
</organism>
<evidence type="ECO:0000259" key="3">
    <source>
        <dbReference type="Pfam" id="PF00884"/>
    </source>
</evidence>
<feature type="transmembrane region" description="Helical" evidence="2">
    <location>
        <begin position="65"/>
        <end position="84"/>
    </location>
</feature>
<evidence type="ECO:0000313" key="5">
    <source>
        <dbReference type="Proteomes" id="UP000645217"/>
    </source>
</evidence>
<feature type="region of interest" description="Disordered" evidence="1">
    <location>
        <begin position="1"/>
        <end position="29"/>
    </location>
</feature>